<accession>A0ABR1MED1</accession>
<name>A0ABR1MED1_9PEZI</name>
<comment type="caution">
    <text evidence="2">The sequence shown here is derived from an EMBL/GenBank/DDBJ whole genome shotgun (WGS) entry which is preliminary data.</text>
</comment>
<keyword evidence="3" id="KW-1185">Reference proteome</keyword>
<proteinExistence type="predicted"/>
<dbReference type="Proteomes" id="UP001365128">
    <property type="component" value="Unassembled WGS sequence"/>
</dbReference>
<sequence>MWGLWDGGVESGEVEGGRVHEATPHASFSLVSTSVSPSALRSVATAAVHLQTALLSSLTTRPPTPALNIRSRLRLSCQDGPRADRRPSPHATLAPKRGDSRAARAARRHSLVLLAFNCHLSFALYCTPKSRIAVTSSWTTLLSIHTALETTDNARYDRKLDGDSPAVTGLSRCALKSAVFLKCGQDQASRWAESDMQDNLRCSGQRQPPSRLWLSSCFAWPTSPASAFHSQMFSHDAKIVGTRVQTRYQGQALPSLNCSTRGDHATATIPPRSGERAVRQPATNREPMLR</sequence>
<evidence type="ECO:0000256" key="1">
    <source>
        <dbReference type="SAM" id="MobiDB-lite"/>
    </source>
</evidence>
<evidence type="ECO:0000313" key="3">
    <source>
        <dbReference type="Proteomes" id="UP001365128"/>
    </source>
</evidence>
<organism evidence="2 3">
    <name type="scientific">Phyllosticta citricarpa</name>
    <dbReference type="NCBI Taxonomy" id="55181"/>
    <lineage>
        <taxon>Eukaryota</taxon>
        <taxon>Fungi</taxon>
        <taxon>Dikarya</taxon>
        <taxon>Ascomycota</taxon>
        <taxon>Pezizomycotina</taxon>
        <taxon>Dothideomycetes</taxon>
        <taxon>Dothideomycetes incertae sedis</taxon>
        <taxon>Botryosphaeriales</taxon>
        <taxon>Phyllostictaceae</taxon>
        <taxon>Phyllosticta</taxon>
    </lineage>
</organism>
<dbReference type="EMBL" id="JBBPDW010000013">
    <property type="protein sequence ID" value="KAK7547069.1"/>
    <property type="molecule type" value="Genomic_DNA"/>
</dbReference>
<reference evidence="2 3" key="1">
    <citation type="submission" date="2024-04" db="EMBL/GenBank/DDBJ databases">
        <title>Phyllosticta paracitricarpa is synonymous to the EU quarantine fungus P. citricarpa based on phylogenomic analyses.</title>
        <authorList>
            <consortium name="Lawrence Berkeley National Laboratory"/>
            <person name="Van Ingen-Buijs V.A."/>
            <person name="Van Westerhoven A.C."/>
            <person name="Haridas S."/>
            <person name="Skiadas P."/>
            <person name="Martin F."/>
            <person name="Groenewald J.Z."/>
            <person name="Crous P.W."/>
            <person name="Seidl M.F."/>
        </authorList>
    </citation>
    <scope>NUCLEOTIDE SEQUENCE [LARGE SCALE GENOMIC DNA]</scope>
    <source>
        <strain evidence="2 3">CBS 122670</strain>
    </source>
</reference>
<protein>
    <submittedName>
        <fullName evidence="2">Uncharacterized protein</fullName>
    </submittedName>
</protein>
<feature type="region of interest" description="Disordered" evidence="1">
    <location>
        <begin position="78"/>
        <end position="101"/>
    </location>
</feature>
<feature type="region of interest" description="Disordered" evidence="1">
    <location>
        <begin position="259"/>
        <end position="290"/>
    </location>
</feature>
<gene>
    <name evidence="2" type="ORF">IWX46DRAFT_68234</name>
</gene>
<evidence type="ECO:0000313" key="2">
    <source>
        <dbReference type="EMBL" id="KAK7547069.1"/>
    </source>
</evidence>